<dbReference type="Gene3D" id="3.40.50.720">
    <property type="entry name" value="NAD(P)-binding Rossmann-like Domain"/>
    <property type="match status" value="1"/>
</dbReference>
<reference evidence="5 6" key="1">
    <citation type="submission" date="2024-10" db="EMBL/GenBank/DDBJ databases">
        <authorList>
            <person name="Topkara A.R."/>
            <person name="Saygin H."/>
        </authorList>
    </citation>
    <scope>NUCLEOTIDE SEQUENCE [LARGE SCALE GENOMIC DNA]</scope>
    <source>
        <strain evidence="5 6">M3C6</strain>
    </source>
</reference>
<dbReference type="EMBL" id="JBICRM010000016">
    <property type="protein sequence ID" value="MFG1706644.1"/>
    <property type="molecule type" value="Genomic_DNA"/>
</dbReference>
<evidence type="ECO:0000256" key="1">
    <source>
        <dbReference type="ARBA" id="ARBA00006484"/>
    </source>
</evidence>
<keyword evidence="2" id="KW-0521">NADP</keyword>
<gene>
    <name evidence="5" type="ORF">ACFLIM_25985</name>
</gene>
<evidence type="ECO:0000256" key="3">
    <source>
        <dbReference type="ARBA" id="ARBA00023002"/>
    </source>
</evidence>
<keyword evidence="6" id="KW-1185">Reference proteome</keyword>
<dbReference type="PANTHER" id="PTHR43490:SF99">
    <property type="entry name" value="SHORT-CHAIN DEHYDROGENASE_REDUCTASE"/>
    <property type="match status" value="1"/>
</dbReference>
<accession>A0ABW7AKF5</accession>
<dbReference type="SUPFAM" id="SSF51735">
    <property type="entry name" value="NAD(P)-binding Rossmann-fold domains"/>
    <property type="match status" value="1"/>
</dbReference>
<dbReference type="InterPro" id="IPR045313">
    <property type="entry name" value="CBR1-like"/>
</dbReference>
<dbReference type="PROSITE" id="PS00061">
    <property type="entry name" value="ADH_SHORT"/>
    <property type="match status" value="1"/>
</dbReference>
<protein>
    <submittedName>
        <fullName evidence="5">SDR family oxidoreductase</fullName>
    </submittedName>
</protein>
<dbReference type="InterPro" id="IPR002347">
    <property type="entry name" value="SDR_fam"/>
</dbReference>
<evidence type="ECO:0000256" key="4">
    <source>
        <dbReference type="RuleBase" id="RU000363"/>
    </source>
</evidence>
<dbReference type="PRINTS" id="PR00080">
    <property type="entry name" value="SDRFAMILY"/>
</dbReference>
<dbReference type="PANTHER" id="PTHR43490">
    <property type="entry name" value="(+)-NEOMENTHOL DEHYDROGENASE"/>
    <property type="match status" value="1"/>
</dbReference>
<sequence length="221" mass="23017">MIVLVTGGNRGIGREVCRQLAALGHTVLLTARSPEAAAKELGVESLRLDVTSGDDIAGVAAAVSERYGRLDVLVNNAAIAYDSWQRASSADLDVVREAAETNLYGPWRLIQALLPLLRNSEHPRIVNVSSEAASLAGMGGGTPAYNTTKVALNALTRMLAAELRGDGILVNAICPGWVATDMGGPGGRPVAEGASGIVWAATLPDHGPTGGFFRDGRPLPW</sequence>
<dbReference type="PRINTS" id="PR00081">
    <property type="entry name" value="GDHRDH"/>
</dbReference>
<name>A0ABW7AKF5_9ACTN</name>
<dbReference type="InterPro" id="IPR036291">
    <property type="entry name" value="NAD(P)-bd_dom_sf"/>
</dbReference>
<dbReference type="CDD" id="cd05324">
    <property type="entry name" value="carb_red_PTCR-like_SDR_c"/>
    <property type="match status" value="1"/>
</dbReference>
<evidence type="ECO:0000313" key="5">
    <source>
        <dbReference type="EMBL" id="MFG1706644.1"/>
    </source>
</evidence>
<organism evidence="5 6">
    <name type="scientific">Nonomuraea marmarensis</name>
    <dbReference type="NCBI Taxonomy" id="3351344"/>
    <lineage>
        <taxon>Bacteria</taxon>
        <taxon>Bacillati</taxon>
        <taxon>Actinomycetota</taxon>
        <taxon>Actinomycetes</taxon>
        <taxon>Streptosporangiales</taxon>
        <taxon>Streptosporangiaceae</taxon>
        <taxon>Nonomuraea</taxon>
    </lineage>
</organism>
<comment type="caution">
    <text evidence="5">The sequence shown here is derived from an EMBL/GenBank/DDBJ whole genome shotgun (WGS) entry which is preliminary data.</text>
</comment>
<dbReference type="Pfam" id="PF00106">
    <property type="entry name" value="adh_short"/>
    <property type="match status" value="1"/>
</dbReference>
<dbReference type="InterPro" id="IPR020904">
    <property type="entry name" value="Sc_DH/Rdtase_CS"/>
</dbReference>
<evidence type="ECO:0000256" key="2">
    <source>
        <dbReference type="ARBA" id="ARBA00022857"/>
    </source>
</evidence>
<proteinExistence type="inferred from homology"/>
<dbReference type="Proteomes" id="UP001603978">
    <property type="component" value="Unassembled WGS sequence"/>
</dbReference>
<keyword evidence="3" id="KW-0560">Oxidoreductase</keyword>
<evidence type="ECO:0000313" key="6">
    <source>
        <dbReference type="Proteomes" id="UP001603978"/>
    </source>
</evidence>
<dbReference type="RefSeq" id="WP_393169686.1">
    <property type="nucleotide sequence ID" value="NZ_JBICRM010000016.1"/>
</dbReference>
<comment type="similarity">
    <text evidence="1 4">Belongs to the short-chain dehydrogenases/reductases (SDR) family.</text>
</comment>